<feature type="domain" description="FAD dependent oxidoreductase" evidence="6">
    <location>
        <begin position="20"/>
        <end position="434"/>
    </location>
</feature>
<keyword evidence="3" id="KW-0285">Flavoprotein</keyword>
<dbReference type="GO" id="GO:0008115">
    <property type="term" value="F:sarcosine oxidase activity"/>
    <property type="evidence" value="ECO:0007669"/>
    <property type="project" value="TreeGrafter"/>
</dbReference>
<comment type="similarity">
    <text evidence="2">Belongs to the MSOX/MTOX family.</text>
</comment>
<evidence type="ECO:0000313" key="8">
    <source>
        <dbReference type="Proteomes" id="UP001174691"/>
    </source>
</evidence>
<keyword evidence="8" id="KW-1185">Reference proteome</keyword>
<dbReference type="SUPFAM" id="SSF51905">
    <property type="entry name" value="FAD/NAD(P)-binding domain"/>
    <property type="match status" value="1"/>
</dbReference>
<keyword evidence="4" id="KW-0274">FAD</keyword>
<comment type="caution">
    <text evidence="7">The sequence shown here is derived from an EMBL/GenBank/DDBJ whole genome shotgun (WGS) entry which is preliminary data.</text>
</comment>
<dbReference type="PANTHER" id="PTHR10961:SF15">
    <property type="entry name" value="FAD DEPENDENT OXIDOREDUCTASE DOMAIN-CONTAINING PROTEIN"/>
    <property type="match status" value="1"/>
</dbReference>
<evidence type="ECO:0000256" key="1">
    <source>
        <dbReference type="ARBA" id="ARBA00001974"/>
    </source>
</evidence>
<organism evidence="7 8">
    <name type="scientific">Coniochaeta hoffmannii</name>
    <dbReference type="NCBI Taxonomy" id="91930"/>
    <lineage>
        <taxon>Eukaryota</taxon>
        <taxon>Fungi</taxon>
        <taxon>Dikarya</taxon>
        <taxon>Ascomycota</taxon>
        <taxon>Pezizomycotina</taxon>
        <taxon>Sordariomycetes</taxon>
        <taxon>Sordariomycetidae</taxon>
        <taxon>Coniochaetales</taxon>
        <taxon>Coniochaetaceae</taxon>
        <taxon>Coniochaeta</taxon>
    </lineage>
</organism>
<evidence type="ECO:0000259" key="6">
    <source>
        <dbReference type="Pfam" id="PF01266"/>
    </source>
</evidence>
<dbReference type="Gene3D" id="3.50.50.60">
    <property type="entry name" value="FAD/NAD(P)-binding domain"/>
    <property type="match status" value="1"/>
</dbReference>
<reference evidence="7" key="1">
    <citation type="submission" date="2022-07" db="EMBL/GenBank/DDBJ databases">
        <title>Fungi with potential for degradation of polypropylene.</title>
        <authorList>
            <person name="Gostincar C."/>
        </authorList>
    </citation>
    <scope>NUCLEOTIDE SEQUENCE</scope>
    <source>
        <strain evidence="7">EXF-13287</strain>
    </source>
</reference>
<name>A0AA38S0E1_9PEZI</name>
<keyword evidence="5" id="KW-0560">Oxidoreductase</keyword>
<dbReference type="InterPro" id="IPR006076">
    <property type="entry name" value="FAD-dep_OxRdtase"/>
</dbReference>
<evidence type="ECO:0000256" key="3">
    <source>
        <dbReference type="ARBA" id="ARBA00022630"/>
    </source>
</evidence>
<dbReference type="Gene3D" id="3.30.9.10">
    <property type="entry name" value="D-Amino Acid Oxidase, subunit A, domain 2"/>
    <property type="match status" value="1"/>
</dbReference>
<dbReference type="InterPro" id="IPR036188">
    <property type="entry name" value="FAD/NAD-bd_sf"/>
</dbReference>
<dbReference type="Pfam" id="PF01266">
    <property type="entry name" value="DAO"/>
    <property type="match status" value="1"/>
</dbReference>
<dbReference type="GO" id="GO:0050660">
    <property type="term" value="F:flavin adenine dinucleotide binding"/>
    <property type="evidence" value="ECO:0007669"/>
    <property type="project" value="InterPro"/>
</dbReference>
<proteinExistence type="inferred from homology"/>
<accession>A0AA38S0E1</accession>
<evidence type="ECO:0000256" key="5">
    <source>
        <dbReference type="ARBA" id="ARBA00023002"/>
    </source>
</evidence>
<dbReference type="SUPFAM" id="SSF54373">
    <property type="entry name" value="FAD-linked reductases, C-terminal domain"/>
    <property type="match status" value="1"/>
</dbReference>
<comment type="cofactor">
    <cofactor evidence="1">
        <name>FAD</name>
        <dbReference type="ChEBI" id="CHEBI:57692"/>
    </cofactor>
</comment>
<dbReference type="PANTHER" id="PTHR10961">
    <property type="entry name" value="PEROXISOMAL SARCOSINE OXIDASE"/>
    <property type="match status" value="1"/>
</dbReference>
<evidence type="ECO:0000313" key="7">
    <source>
        <dbReference type="EMBL" id="KAJ9151648.1"/>
    </source>
</evidence>
<dbReference type="AlphaFoldDB" id="A0AA38S0E1"/>
<evidence type="ECO:0000256" key="4">
    <source>
        <dbReference type="ARBA" id="ARBA00022827"/>
    </source>
</evidence>
<dbReference type="EMBL" id="JANBVN010000061">
    <property type="protein sequence ID" value="KAJ9151648.1"/>
    <property type="molecule type" value="Genomic_DNA"/>
</dbReference>
<evidence type="ECO:0000256" key="2">
    <source>
        <dbReference type="ARBA" id="ARBA00010989"/>
    </source>
</evidence>
<gene>
    <name evidence="7" type="ORF">NKR19_g4754</name>
</gene>
<sequence>MSSTVPADTSVSPLTPSSNILILGSGVFGLSTALWLRRAGYEDVTVLDMQDTASHSYSPAAIDSASADLNKIIRFSYGAEIEYQRLATEAAVLWDEWNAQIAAARDEDLPDVLKEGERTLWWRAGMLRMSGGDELSAFELQTLENMEAEGLRDQVFRSDDENDLKRAQERGWAHKIDPCHRAERFGVHKAVLDSTAGFVVAYKSCAWARHLAEKAGVKFILGQSRGKAVRIATDGASPAVHTADGKVHEADRVIVACGGWTPSLLPETSHLLETTAGSVATVQLPRDRPDLWGRFSPANFPVMTLDMTGGAGLYSLPRTEDGVVKVAYRGTKYTNYATTAEGKRISVPKTANVTEEKETNIPLQALDAIKSYISANLPELTPLGISSTKLCWYTDSIDNSFLIDRVPGRPGVLVCSGGSGHGFKFLPVLGREVVKILERESRGEGDTVYGRMWKWRGCPPGHEKRNGLEEGEDGPRVLAKQRMATAGDWSF</sequence>
<dbReference type="InterPro" id="IPR045170">
    <property type="entry name" value="MTOX"/>
</dbReference>
<protein>
    <submittedName>
        <fullName evidence="7">L-pipecolate oxidase</fullName>
    </submittedName>
</protein>
<dbReference type="Proteomes" id="UP001174691">
    <property type="component" value="Unassembled WGS sequence"/>
</dbReference>